<dbReference type="GO" id="GO:0080090">
    <property type="term" value="P:regulation of primary metabolic process"/>
    <property type="evidence" value="ECO:0007669"/>
    <property type="project" value="UniProtKB-ARBA"/>
</dbReference>
<keyword evidence="22" id="KW-1185">Reference proteome</keyword>
<dbReference type="CDD" id="cd00183">
    <property type="entry name" value="TFIIS_I"/>
    <property type="match status" value="1"/>
</dbReference>
<evidence type="ECO:0000256" key="3">
    <source>
        <dbReference type="ARBA" id="ARBA00006499"/>
    </source>
</evidence>
<dbReference type="SUPFAM" id="SSF53474">
    <property type="entry name" value="alpha/beta-Hydrolases"/>
    <property type="match status" value="1"/>
</dbReference>
<feature type="region of interest" description="Disordered" evidence="17">
    <location>
        <begin position="75"/>
        <end position="330"/>
    </location>
</feature>
<evidence type="ECO:0000256" key="13">
    <source>
        <dbReference type="ARBA" id="ARBA00047337"/>
    </source>
</evidence>
<feature type="compositionally biased region" description="Low complexity" evidence="17">
    <location>
        <begin position="128"/>
        <end position="142"/>
    </location>
</feature>
<dbReference type="GO" id="GO:0006631">
    <property type="term" value="P:fatty acid metabolic process"/>
    <property type="evidence" value="ECO:0007669"/>
    <property type="project" value="UniProtKB-KW"/>
</dbReference>
<feature type="compositionally biased region" description="Low complexity" evidence="17">
    <location>
        <begin position="292"/>
        <end position="302"/>
    </location>
</feature>
<evidence type="ECO:0000256" key="2">
    <source>
        <dbReference type="ARBA" id="ARBA00004496"/>
    </source>
</evidence>
<dbReference type="Gene3D" id="6.10.250.3180">
    <property type="match status" value="1"/>
</dbReference>
<feature type="compositionally biased region" description="Basic and acidic residues" evidence="17">
    <location>
        <begin position="238"/>
        <end position="248"/>
    </location>
</feature>
<dbReference type="InterPro" id="IPR029058">
    <property type="entry name" value="AB_hydrolase_fold"/>
</dbReference>
<feature type="compositionally biased region" description="Basic and acidic residues" evidence="17">
    <location>
        <begin position="204"/>
        <end position="216"/>
    </location>
</feature>
<dbReference type="SUPFAM" id="SSF81383">
    <property type="entry name" value="F-box domain"/>
    <property type="match status" value="1"/>
</dbReference>
<evidence type="ECO:0000256" key="10">
    <source>
        <dbReference type="ARBA" id="ARBA00023242"/>
    </source>
</evidence>
<feature type="compositionally biased region" description="Basic and acidic residues" evidence="17">
    <location>
        <begin position="174"/>
        <end position="192"/>
    </location>
</feature>
<comment type="catalytic activity">
    <reaction evidence="14">
        <text>1-hexadecanoyl-sn-glycero-3-phosphocholine + H2O = sn-glycerol 3-phosphocholine + hexadecanoate + H(+)</text>
        <dbReference type="Rhea" id="RHEA:40435"/>
        <dbReference type="ChEBI" id="CHEBI:7896"/>
        <dbReference type="ChEBI" id="CHEBI:15377"/>
        <dbReference type="ChEBI" id="CHEBI:15378"/>
        <dbReference type="ChEBI" id="CHEBI:16870"/>
        <dbReference type="ChEBI" id="CHEBI:72998"/>
    </reaction>
    <physiologicalReaction direction="left-to-right" evidence="14">
        <dbReference type="Rhea" id="RHEA:40436"/>
    </physiologicalReaction>
</comment>
<evidence type="ECO:0000256" key="7">
    <source>
        <dbReference type="ARBA" id="ARBA00022801"/>
    </source>
</evidence>
<dbReference type="Pfam" id="PF06201">
    <property type="entry name" value="PITH"/>
    <property type="match status" value="1"/>
</dbReference>
<dbReference type="GO" id="GO:0060255">
    <property type="term" value="P:regulation of macromolecule metabolic process"/>
    <property type="evidence" value="ECO:0007669"/>
    <property type="project" value="UniProtKB-ARBA"/>
</dbReference>
<dbReference type="Pfam" id="PF08711">
    <property type="entry name" value="Med26"/>
    <property type="match status" value="1"/>
</dbReference>
<dbReference type="InterPro" id="IPR010684">
    <property type="entry name" value="RNA_pol_II_trans_fac_SIII_A"/>
</dbReference>
<evidence type="ECO:0000313" key="21">
    <source>
        <dbReference type="EMBL" id="KAK3511661.1"/>
    </source>
</evidence>
<evidence type="ECO:0000256" key="8">
    <source>
        <dbReference type="ARBA" id="ARBA00022832"/>
    </source>
</evidence>
<evidence type="ECO:0000256" key="6">
    <source>
        <dbReference type="ARBA" id="ARBA00022490"/>
    </source>
</evidence>
<dbReference type="PROSITE" id="PS50181">
    <property type="entry name" value="FBOX"/>
    <property type="match status" value="1"/>
</dbReference>
<organism evidence="21 22">
    <name type="scientific">Hemibagrus guttatus</name>
    <dbReference type="NCBI Taxonomy" id="175788"/>
    <lineage>
        <taxon>Eukaryota</taxon>
        <taxon>Metazoa</taxon>
        <taxon>Chordata</taxon>
        <taxon>Craniata</taxon>
        <taxon>Vertebrata</taxon>
        <taxon>Euteleostomi</taxon>
        <taxon>Actinopterygii</taxon>
        <taxon>Neopterygii</taxon>
        <taxon>Teleostei</taxon>
        <taxon>Ostariophysi</taxon>
        <taxon>Siluriformes</taxon>
        <taxon>Bagridae</taxon>
        <taxon>Hemibagrus</taxon>
    </lineage>
</organism>
<keyword evidence="10 16" id="KW-0539">Nucleus</keyword>
<dbReference type="InterPro" id="IPR008979">
    <property type="entry name" value="Galactose-bd-like_sf"/>
</dbReference>
<dbReference type="InterPro" id="IPR003617">
    <property type="entry name" value="TFIIS/CRSP70_N_sub"/>
</dbReference>
<keyword evidence="7" id="KW-0378">Hydrolase</keyword>
<evidence type="ECO:0000256" key="1">
    <source>
        <dbReference type="ARBA" id="ARBA00004123"/>
    </source>
</evidence>
<evidence type="ECO:0000256" key="15">
    <source>
        <dbReference type="ARBA" id="ARBA00074054"/>
    </source>
</evidence>
<feature type="domain" description="F-box" evidence="18">
    <location>
        <begin position="426"/>
        <end position="470"/>
    </location>
</feature>
<dbReference type="SUPFAM" id="SSF49785">
    <property type="entry name" value="Galactose-binding domain-like"/>
    <property type="match status" value="1"/>
</dbReference>
<evidence type="ECO:0000259" key="18">
    <source>
        <dbReference type="PROSITE" id="PS50181"/>
    </source>
</evidence>
<dbReference type="Proteomes" id="UP001274896">
    <property type="component" value="Unassembled WGS sequence"/>
</dbReference>
<reference evidence="21" key="1">
    <citation type="submission" date="2023-06" db="EMBL/GenBank/DDBJ databases">
        <title>Male Hemibagrus guttatus genome.</title>
        <authorList>
            <person name="Bian C."/>
        </authorList>
    </citation>
    <scope>NUCLEOTIDE SEQUENCE</scope>
    <source>
        <strain evidence="21">Male_cb2023</strain>
        <tissue evidence="21">Muscle</tissue>
    </source>
</reference>
<evidence type="ECO:0000256" key="12">
    <source>
        <dbReference type="ARBA" id="ARBA00031195"/>
    </source>
</evidence>
<dbReference type="FunFam" id="2.60.120.470:FF:000002">
    <property type="entry name" value="PITH domain-containing protein 1"/>
    <property type="match status" value="1"/>
</dbReference>
<dbReference type="PROSITE" id="PS51532">
    <property type="entry name" value="PITH"/>
    <property type="match status" value="1"/>
</dbReference>
<feature type="compositionally biased region" description="Low complexity" evidence="17">
    <location>
        <begin position="312"/>
        <end position="326"/>
    </location>
</feature>
<comment type="similarity">
    <text evidence="11">Belongs to the PITHD1 family.</text>
</comment>
<dbReference type="InterPro" id="IPR010400">
    <property type="entry name" value="PITH_dom"/>
</dbReference>
<dbReference type="EC" id="3.1.2.22" evidence="4"/>
<dbReference type="SUPFAM" id="SSF47676">
    <property type="entry name" value="Conserved domain common to transcription factors TFIIS, elongin A, CRSP70"/>
    <property type="match status" value="1"/>
</dbReference>
<protein>
    <recommendedName>
        <fullName evidence="5">Elongin-A</fullName>
        <ecNumber evidence="4">3.1.2.22</ecNumber>
    </recommendedName>
    <alternativeName>
        <fullName evidence="15">PITH domain-containing protein 1</fullName>
    </alternativeName>
    <alternativeName>
        <fullName evidence="12">Palmitoyl-protein hydrolase</fullName>
    </alternativeName>
</protein>
<evidence type="ECO:0000259" key="20">
    <source>
        <dbReference type="PROSITE" id="PS51532"/>
    </source>
</evidence>
<evidence type="ECO:0000256" key="14">
    <source>
        <dbReference type="ARBA" id="ARBA00048656"/>
    </source>
</evidence>
<dbReference type="EMBL" id="JAUCMX010000024">
    <property type="protein sequence ID" value="KAK3511661.1"/>
    <property type="molecule type" value="Genomic_DNA"/>
</dbReference>
<evidence type="ECO:0000256" key="9">
    <source>
        <dbReference type="ARBA" id="ARBA00023098"/>
    </source>
</evidence>
<dbReference type="GO" id="GO:0006368">
    <property type="term" value="P:transcription elongation by RNA polymerase II"/>
    <property type="evidence" value="ECO:0007669"/>
    <property type="project" value="InterPro"/>
</dbReference>
<feature type="domain" description="PITH" evidence="20">
    <location>
        <begin position="661"/>
        <end position="833"/>
    </location>
</feature>
<dbReference type="Pfam" id="PF06881">
    <property type="entry name" value="Elongin_A"/>
    <property type="match status" value="1"/>
</dbReference>
<dbReference type="PANTHER" id="PTHR15141">
    <property type="entry name" value="TRANSCRIPTION ELONGATION FACTOR B POLYPEPTIDE 3"/>
    <property type="match status" value="1"/>
</dbReference>
<proteinExistence type="inferred from homology"/>
<name>A0AAE0Q0Q4_9TELE</name>
<feature type="domain" description="TFIIS N-terminal" evidence="19">
    <location>
        <begin position="3"/>
        <end position="78"/>
    </location>
</feature>
<dbReference type="GO" id="GO:0005737">
    <property type="term" value="C:cytoplasm"/>
    <property type="evidence" value="ECO:0007669"/>
    <property type="project" value="UniProtKB-SubCell"/>
</dbReference>
<dbReference type="InterPro" id="IPR051870">
    <property type="entry name" value="Elongin-A_domain"/>
</dbReference>
<dbReference type="InterPro" id="IPR035441">
    <property type="entry name" value="TFIIS/LEDGF_dom_sf"/>
</dbReference>
<feature type="region of interest" description="Disordered" evidence="17">
    <location>
        <begin position="545"/>
        <end position="621"/>
    </location>
</feature>
<dbReference type="GO" id="GO:0008474">
    <property type="term" value="F:palmitoyl-(protein) hydrolase activity"/>
    <property type="evidence" value="ECO:0007669"/>
    <property type="project" value="UniProtKB-EC"/>
</dbReference>
<dbReference type="InterPro" id="IPR037047">
    <property type="entry name" value="PITH_dom_sf"/>
</dbReference>
<evidence type="ECO:0000256" key="17">
    <source>
        <dbReference type="SAM" id="MobiDB-lite"/>
    </source>
</evidence>
<dbReference type="InterPro" id="IPR003140">
    <property type="entry name" value="PLipase/COase/thioEstase"/>
</dbReference>
<dbReference type="InterPro" id="IPR001810">
    <property type="entry name" value="F-box_dom"/>
</dbReference>
<dbReference type="GO" id="GO:0045654">
    <property type="term" value="P:positive regulation of megakaryocyte differentiation"/>
    <property type="evidence" value="ECO:0007669"/>
    <property type="project" value="UniProtKB-ARBA"/>
</dbReference>
<feature type="compositionally biased region" description="Basic and acidic residues" evidence="17">
    <location>
        <begin position="546"/>
        <end position="558"/>
    </location>
</feature>
<keyword evidence="6" id="KW-0963">Cytoplasm</keyword>
<dbReference type="PANTHER" id="PTHR15141:SF75">
    <property type="entry name" value="ELONGIN-A"/>
    <property type="match status" value="1"/>
</dbReference>
<feature type="compositionally biased region" description="Polar residues" evidence="17">
    <location>
        <begin position="257"/>
        <end position="266"/>
    </location>
</feature>
<keyword evidence="9" id="KW-0443">Lipid metabolism</keyword>
<dbReference type="InterPro" id="IPR017923">
    <property type="entry name" value="TFIIS_N"/>
</dbReference>
<evidence type="ECO:0000256" key="16">
    <source>
        <dbReference type="PROSITE-ProRule" id="PRU00649"/>
    </source>
</evidence>
<evidence type="ECO:0000259" key="19">
    <source>
        <dbReference type="PROSITE" id="PS51319"/>
    </source>
</evidence>
<dbReference type="GO" id="GO:0070449">
    <property type="term" value="C:elongin complex"/>
    <property type="evidence" value="ECO:0007669"/>
    <property type="project" value="InterPro"/>
</dbReference>
<accession>A0AAE0Q0Q4</accession>
<evidence type="ECO:0000256" key="11">
    <source>
        <dbReference type="ARBA" id="ARBA00025788"/>
    </source>
</evidence>
<comment type="similarity">
    <text evidence="3">Belongs to the AB hydrolase superfamily. AB hydrolase 2 family.</text>
</comment>
<sequence>MAEELLEAVEKLQSRLSENQEPRKLLKTLKRLGELPITVDILVETGVGKTVNSLRKHNIVGETAKDLVAKWKKLVPQSADSRPSNAKEARSHSRPDKSRVYKRTREPSPEQPPPVEDVEDEEECHQDYSPSSPQHYSQQYSHRSLEGYQSEEYESPVDEPVPSPPQKPTGHSKSHSEQANEHGSHSSREQQRRNRSAQFQSEVQIRHDNREQKEITTHPSSKRSHQSSIQESRKVKKRVSDGREKRDEQDDDEENSFKTPTMSFESFLTYDEPTHSKKKKKLSRPSQPVTPAASVSSKSSKANGTSFKRPEPTTASVSTPTVPPTTQEKRRKVIPQIVDVVPTLPDIPLPAIQPYYRPLPSIDVTPLSPQRRKVPIAYEEEDAGFTGRRFNSKMVVYSGSKTSYLPKMMTLYEQCIRVLQNNIDSIDEVGGVPYEILEPVLERCTPEQLYRIEQCNQSFIEESDELWMRHCQRDFKRESPQEYESWRELYLRLHDEREERLRKLTQNISSAHANKPKDAFLITTVVKSDWYSRQVKMAYVNSVAKPPRDVQRRQERFGTKNGSTSTSAVAPIPVKIRPSMPHSSYSQSSDGGQSSSNSPPGPSHSHAPSSSAGHSSRDKPQVKKIAPMMAKTIKAFKNRPYAMSGHGHGHGHGHGCCEDDHEPAERGVEYGLYRRIDIEKLQCLNESRDGDGKLVFKPWDQRTDREKFVESDADEELLFNIPFTGSVKLKGIILSGEDDESHPAEMRLYKNIPQMSFDDTSREPDQAFRLNRDPLAELEYPTKIARFSNVNHLSIHIPRNFGADSTRVYYIGLQGEYAECRDCIKGANVHLIKAPFQCMCGNNMSVPLLAEAVTVSGTEKETAAVIFLHGLGDTGHGWADAMTSIRLPYIKYICPHAPRIPVTLNMKMTMPSWFDLMGLTPEAPEDEAGIKRAAENIKAIIDHEVKNGIPSNRILLGGFSQGGALSLYTALTCQQKLAGVVALSCWLPLHKTFPQASSGSANKDIPILQCHGEMDPMIPSHFGAMTAEKLKTLVSPQKVTFRTYPGLMHSSCPQEMSAVKEFIEKQLPRI</sequence>
<gene>
    <name evidence="21" type="ORF">QTP70_014570</name>
</gene>
<dbReference type="Gene3D" id="1.20.930.10">
    <property type="entry name" value="Conserved domain common to transcription factors TFIIS, elongin A, CRSP70"/>
    <property type="match status" value="1"/>
</dbReference>
<dbReference type="SMART" id="SM00509">
    <property type="entry name" value="TFS2N"/>
    <property type="match status" value="1"/>
</dbReference>
<feature type="compositionally biased region" description="Basic and acidic residues" evidence="17">
    <location>
        <begin position="85"/>
        <end position="108"/>
    </location>
</feature>
<dbReference type="AlphaFoldDB" id="A0AAE0Q0Q4"/>
<dbReference type="Gene3D" id="2.60.120.470">
    <property type="entry name" value="PITH domain"/>
    <property type="match status" value="1"/>
</dbReference>
<evidence type="ECO:0000256" key="5">
    <source>
        <dbReference type="ARBA" id="ARBA00021346"/>
    </source>
</evidence>
<comment type="catalytic activity">
    <reaction evidence="13">
        <text>S-hexadecanoyl-L-cysteinyl-[protein] + H2O = L-cysteinyl-[protein] + hexadecanoate + H(+)</text>
        <dbReference type="Rhea" id="RHEA:19233"/>
        <dbReference type="Rhea" id="RHEA-COMP:10131"/>
        <dbReference type="Rhea" id="RHEA-COMP:11032"/>
        <dbReference type="ChEBI" id="CHEBI:7896"/>
        <dbReference type="ChEBI" id="CHEBI:15377"/>
        <dbReference type="ChEBI" id="CHEBI:15378"/>
        <dbReference type="ChEBI" id="CHEBI:29950"/>
        <dbReference type="ChEBI" id="CHEBI:74151"/>
        <dbReference type="EC" id="3.1.2.22"/>
    </reaction>
</comment>
<comment type="caution">
    <text evidence="21">The sequence shown here is derived from an EMBL/GenBank/DDBJ whole genome shotgun (WGS) entry which is preliminary data.</text>
</comment>
<dbReference type="Pfam" id="PF02230">
    <property type="entry name" value="Abhydrolase_2"/>
    <property type="match status" value="1"/>
</dbReference>
<comment type="subcellular location">
    <subcellularLocation>
        <location evidence="2">Cytoplasm</location>
    </subcellularLocation>
    <subcellularLocation>
        <location evidence="1 16">Nucleus</location>
    </subcellularLocation>
</comment>
<keyword evidence="8" id="KW-0276">Fatty acid metabolism</keyword>
<dbReference type="Gene3D" id="3.40.50.1820">
    <property type="entry name" value="alpha/beta hydrolase"/>
    <property type="match status" value="1"/>
</dbReference>
<dbReference type="FunFam" id="3.40.50.1820:FF:000010">
    <property type="entry name" value="Acyl-protein thioesterase 2"/>
    <property type="match status" value="1"/>
</dbReference>
<feature type="compositionally biased region" description="Low complexity" evidence="17">
    <location>
        <begin position="579"/>
        <end position="614"/>
    </location>
</feature>
<evidence type="ECO:0000256" key="4">
    <source>
        <dbReference type="ARBA" id="ARBA00012423"/>
    </source>
</evidence>
<dbReference type="PROSITE" id="PS51319">
    <property type="entry name" value="TFIIS_N"/>
    <property type="match status" value="1"/>
</dbReference>
<dbReference type="InterPro" id="IPR036047">
    <property type="entry name" value="F-box-like_dom_sf"/>
</dbReference>
<evidence type="ECO:0000313" key="22">
    <source>
        <dbReference type="Proteomes" id="UP001274896"/>
    </source>
</evidence>